<dbReference type="Gene3D" id="2.40.70.10">
    <property type="entry name" value="Acid Proteases"/>
    <property type="match status" value="1"/>
</dbReference>
<dbReference type="Gene3D" id="3.30.70.270">
    <property type="match status" value="2"/>
</dbReference>
<dbReference type="Gene3D" id="4.10.60.10">
    <property type="entry name" value="Zinc finger, CCHC-type"/>
    <property type="match status" value="1"/>
</dbReference>
<accession>A0ABQ5GYF2</accession>
<keyword evidence="7" id="KW-0064">Aspartyl protease</keyword>
<evidence type="ECO:0000256" key="9">
    <source>
        <dbReference type="ARBA" id="ARBA00022801"/>
    </source>
</evidence>
<dbReference type="Pfam" id="PF17917">
    <property type="entry name" value="RT_RNaseH"/>
    <property type="match status" value="1"/>
</dbReference>
<evidence type="ECO:0000256" key="11">
    <source>
        <dbReference type="ARBA" id="ARBA00022908"/>
    </source>
</evidence>
<evidence type="ECO:0000256" key="3">
    <source>
        <dbReference type="ARBA" id="ARBA00022679"/>
    </source>
</evidence>
<dbReference type="Pfam" id="PF17921">
    <property type="entry name" value="Integrase_H2C2"/>
    <property type="match status" value="1"/>
</dbReference>
<evidence type="ECO:0000256" key="12">
    <source>
        <dbReference type="ARBA" id="ARBA00022918"/>
    </source>
</evidence>
<dbReference type="PANTHER" id="PTHR37984:SF5">
    <property type="entry name" value="PROTEIN NYNRIN-LIKE"/>
    <property type="match status" value="1"/>
</dbReference>
<feature type="region of interest" description="Disordered" evidence="16">
    <location>
        <begin position="244"/>
        <end position="269"/>
    </location>
</feature>
<dbReference type="InterPro" id="IPR041373">
    <property type="entry name" value="RT_RNaseH"/>
</dbReference>
<evidence type="ECO:0000256" key="16">
    <source>
        <dbReference type="SAM" id="MobiDB-lite"/>
    </source>
</evidence>
<dbReference type="Gene3D" id="3.30.420.10">
    <property type="entry name" value="Ribonuclease H-like superfamily/Ribonuclease H"/>
    <property type="match status" value="1"/>
</dbReference>
<evidence type="ECO:0000256" key="4">
    <source>
        <dbReference type="ARBA" id="ARBA00022695"/>
    </source>
</evidence>
<keyword evidence="13" id="KW-0239">DNA-directed DNA polymerase</keyword>
<evidence type="ECO:0000256" key="6">
    <source>
        <dbReference type="ARBA" id="ARBA00022723"/>
    </source>
</evidence>
<evidence type="ECO:0000313" key="18">
    <source>
        <dbReference type="EMBL" id="GJT79927.1"/>
    </source>
</evidence>
<keyword evidence="10" id="KW-0460">Magnesium</keyword>
<feature type="domain" description="Integrase catalytic" evidence="17">
    <location>
        <begin position="871"/>
        <end position="1034"/>
    </location>
</feature>
<dbReference type="EC" id="2.7.7.49" evidence="1"/>
<evidence type="ECO:0000256" key="7">
    <source>
        <dbReference type="ARBA" id="ARBA00022750"/>
    </source>
</evidence>
<keyword evidence="15" id="KW-0233">DNA recombination</keyword>
<comment type="caution">
    <text evidence="18">The sequence shown here is derived from an EMBL/GenBank/DDBJ whole genome shotgun (WGS) entry which is preliminary data.</text>
</comment>
<sequence length="1233" mass="140921">MPPRMRTRSVGRPAAESLGGGTGERVSRGGRGRRPKEGNDERVDELNGQGNGLGMGANRGVEGSNGNVSNQGNVGNQNGNVVNKNVQGNVIVNGNRVGCSYKEFLPCNPKEYDGKGGAVAYTRWIEKMEYVHDMSGCSIDQKVKYTAGSFVKFCPSHEMQKLESELWNHAMVGAGHAVYTDRFHGLARLVPHFVSPESRMIERYVYGLASQIRGMVAATEPKTMQKAMQISGVLTDEAVRNGTIKKVEKRGNVGEPSKDRNGRDDNKRTRTVNAFATTMNPVGRENMGTWPKCTTCNSYYAPSGPCHTCYNYNRPGYLVKDCRSVSRNVNPVNARNPPVMACYECDRTNHVRPACPRWNRVQGPGGNGPNQVVANNEGQGHGNQGNQARGLEPNYLGFKYEIEIASGQLVEIDKVIKGCKLEIEGYIFDIDLIPFGHGSFDVIIGMDWLSNFKAEIIFHEKVVRIPLPDGKVLRVVGERPDEKARLLMSSKASDKKQEEIVVVRDFPEVFPDDLYGLPPIREIEFRIELTHGATPVAKAPILFVKKKDGSFRMCIDYRELNKLTVKNRYPLPRIDDLFDQLQGSQFFSKIDLRSGYHQLRVHEDDIPKTAFRTRYGHFEFTTQEEHVEHLRLVLELLKKEKLYAKFSKCEFWLREVQFLGHVINGNGIHVDPSKIEAVKNWKAPRTPTEGEEQEYAFQTLKDKLCNAPVLALPDGSEDFIVYYDASGIGLELGVVVFALKIWRHYLYGTKSVIYTDHKSLQHIFSQKELNMRQRRWIELFNDYDCEIRYHPGKENVSSIKDRILTGQKEAVDESGGLQKGWDEMIKLRNDGALYYLDQIWVPLKGDVRTLIMDEAHKSKYFVHPGADKMYYDLRDRYWWPGIKKDIAEYVSRTSSGHDTIWVIVDRLTKSAHFLPMREDYKMERLARLYLNEIVARHGVPISIISDRDSRFTSRFWQSMQEALGTRLDMSTAYHPQTDGQSERTIQTLEDMLRACVLDFGGSWDVHLPLVEFSYNNSYHSSVRCAPFEALYGRKCRSPILWAEVGEGQLIGPELVQETTEKILQIKDRHKAARDRQKSYANKRRKPLEFSVGDYVLLKVSPWKGVVRFGNKGKLAPKFVRPFEIIKKVGHVAYRLDLPEELNGVYDTFHVSNLKKYLADPTLKVPLDEIQVDAKLNFVEEPVEILEREFKKLKRSRIVIVKVRWNSKRGPEFTWEREDQMKLKYPHLFSDFSI</sequence>
<keyword evidence="11" id="KW-0229">DNA integration</keyword>
<dbReference type="EMBL" id="BQNB010018943">
    <property type="protein sequence ID" value="GJT79927.1"/>
    <property type="molecule type" value="Genomic_DNA"/>
</dbReference>
<evidence type="ECO:0000256" key="2">
    <source>
        <dbReference type="ARBA" id="ARBA00022670"/>
    </source>
</evidence>
<dbReference type="Proteomes" id="UP001151760">
    <property type="component" value="Unassembled WGS sequence"/>
</dbReference>
<dbReference type="InterPro" id="IPR012337">
    <property type="entry name" value="RNaseH-like_sf"/>
</dbReference>
<evidence type="ECO:0000256" key="10">
    <source>
        <dbReference type="ARBA" id="ARBA00022842"/>
    </source>
</evidence>
<dbReference type="PANTHER" id="PTHR37984">
    <property type="entry name" value="PROTEIN CBG26694"/>
    <property type="match status" value="1"/>
</dbReference>
<keyword evidence="5" id="KW-0540">Nuclease</keyword>
<dbReference type="PROSITE" id="PS50994">
    <property type="entry name" value="INTEGRASE"/>
    <property type="match status" value="1"/>
</dbReference>
<reference evidence="18" key="1">
    <citation type="journal article" date="2022" name="Int. J. Mol. Sci.">
        <title>Draft Genome of Tanacetum Coccineum: Genomic Comparison of Closely Related Tanacetum-Family Plants.</title>
        <authorList>
            <person name="Yamashiro T."/>
            <person name="Shiraishi A."/>
            <person name="Nakayama K."/>
            <person name="Satake H."/>
        </authorList>
    </citation>
    <scope>NUCLEOTIDE SEQUENCE</scope>
</reference>
<keyword evidence="12 18" id="KW-0695">RNA-directed DNA polymerase</keyword>
<evidence type="ECO:0000256" key="5">
    <source>
        <dbReference type="ARBA" id="ARBA00022722"/>
    </source>
</evidence>
<dbReference type="CDD" id="cd01647">
    <property type="entry name" value="RT_LTR"/>
    <property type="match status" value="1"/>
</dbReference>
<keyword evidence="9" id="KW-0378">Hydrolase</keyword>
<feature type="region of interest" description="Disordered" evidence="16">
    <location>
        <begin position="1"/>
        <end position="80"/>
    </location>
</feature>
<dbReference type="InterPro" id="IPR056924">
    <property type="entry name" value="SH3_Tf2-1"/>
</dbReference>
<dbReference type="SUPFAM" id="SSF53098">
    <property type="entry name" value="Ribonuclease H-like"/>
    <property type="match status" value="1"/>
</dbReference>
<dbReference type="InterPro" id="IPR043502">
    <property type="entry name" value="DNA/RNA_pol_sf"/>
</dbReference>
<proteinExistence type="predicted"/>
<feature type="compositionally biased region" description="Basic and acidic residues" evidence="16">
    <location>
        <begin position="35"/>
        <end position="45"/>
    </location>
</feature>
<dbReference type="Pfam" id="PF24626">
    <property type="entry name" value="SH3_Tf2-1"/>
    <property type="match status" value="1"/>
</dbReference>
<evidence type="ECO:0000256" key="15">
    <source>
        <dbReference type="ARBA" id="ARBA00023172"/>
    </source>
</evidence>
<dbReference type="InterPro" id="IPR043128">
    <property type="entry name" value="Rev_trsase/Diguanyl_cyclase"/>
</dbReference>
<evidence type="ECO:0000259" key="17">
    <source>
        <dbReference type="PROSITE" id="PS50994"/>
    </source>
</evidence>
<protein>
    <recommendedName>
        <fullName evidence="1">RNA-directed DNA polymerase</fullName>
        <ecNumber evidence="1">2.7.7.49</ecNumber>
    </recommendedName>
</protein>
<dbReference type="CDD" id="cd00303">
    <property type="entry name" value="retropepsin_like"/>
    <property type="match status" value="1"/>
</dbReference>
<feature type="compositionally biased region" description="Low complexity" evidence="16">
    <location>
        <begin position="58"/>
        <end position="80"/>
    </location>
</feature>
<keyword evidence="6" id="KW-0479">Metal-binding</keyword>
<keyword evidence="4" id="KW-0548">Nucleotidyltransferase</keyword>
<evidence type="ECO:0000313" key="19">
    <source>
        <dbReference type="Proteomes" id="UP001151760"/>
    </source>
</evidence>
<dbReference type="InterPro" id="IPR021109">
    <property type="entry name" value="Peptidase_aspartic_dom_sf"/>
</dbReference>
<keyword evidence="2" id="KW-0645">Protease</keyword>
<feature type="compositionally biased region" description="Basic and acidic residues" evidence="16">
    <location>
        <begin position="245"/>
        <end position="268"/>
    </location>
</feature>
<evidence type="ECO:0000256" key="13">
    <source>
        <dbReference type="ARBA" id="ARBA00022932"/>
    </source>
</evidence>
<reference evidence="18" key="2">
    <citation type="submission" date="2022-01" db="EMBL/GenBank/DDBJ databases">
        <authorList>
            <person name="Yamashiro T."/>
            <person name="Shiraishi A."/>
            <person name="Satake H."/>
            <person name="Nakayama K."/>
        </authorList>
    </citation>
    <scope>NUCLEOTIDE SEQUENCE</scope>
</reference>
<dbReference type="Pfam" id="PF08284">
    <property type="entry name" value="RVP_2"/>
    <property type="match status" value="1"/>
</dbReference>
<evidence type="ECO:0000256" key="8">
    <source>
        <dbReference type="ARBA" id="ARBA00022759"/>
    </source>
</evidence>
<organism evidence="18 19">
    <name type="scientific">Tanacetum coccineum</name>
    <dbReference type="NCBI Taxonomy" id="301880"/>
    <lineage>
        <taxon>Eukaryota</taxon>
        <taxon>Viridiplantae</taxon>
        <taxon>Streptophyta</taxon>
        <taxon>Embryophyta</taxon>
        <taxon>Tracheophyta</taxon>
        <taxon>Spermatophyta</taxon>
        <taxon>Magnoliopsida</taxon>
        <taxon>eudicotyledons</taxon>
        <taxon>Gunneridae</taxon>
        <taxon>Pentapetalae</taxon>
        <taxon>asterids</taxon>
        <taxon>campanulids</taxon>
        <taxon>Asterales</taxon>
        <taxon>Asteraceae</taxon>
        <taxon>Asteroideae</taxon>
        <taxon>Anthemideae</taxon>
        <taxon>Anthemidinae</taxon>
        <taxon>Tanacetum</taxon>
    </lineage>
</organism>
<dbReference type="Pfam" id="PF00078">
    <property type="entry name" value="RVT_1"/>
    <property type="match status" value="1"/>
</dbReference>
<dbReference type="SUPFAM" id="SSF56672">
    <property type="entry name" value="DNA/RNA polymerases"/>
    <property type="match status" value="1"/>
</dbReference>
<dbReference type="Gene3D" id="3.10.10.10">
    <property type="entry name" value="HIV Type 1 Reverse Transcriptase, subunit A, domain 1"/>
    <property type="match status" value="1"/>
</dbReference>
<keyword evidence="19" id="KW-1185">Reference proteome</keyword>
<dbReference type="InterPro" id="IPR050951">
    <property type="entry name" value="Retrovirus_Pol_polyprotein"/>
</dbReference>
<keyword evidence="14" id="KW-0238">DNA-binding</keyword>
<gene>
    <name evidence="18" type="ORF">Tco_1054269</name>
</gene>
<evidence type="ECO:0000256" key="1">
    <source>
        <dbReference type="ARBA" id="ARBA00012493"/>
    </source>
</evidence>
<name>A0ABQ5GYF2_9ASTR</name>
<evidence type="ECO:0000256" key="14">
    <source>
        <dbReference type="ARBA" id="ARBA00023125"/>
    </source>
</evidence>
<dbReference type="CDD" id="cd09274">
    <property type="entry name" value="RNase_HI_RT_Ty3"/>
    <property type="match status" value="1"/>
</dbReference>
<dbReference type="InterPro" id="IPR000477">
    <property type="entry name" value="RT_dom"/>
</dbReference>
<dbReference type="InterPro" id="IPR001584">
    <property type="entry name" value="Integrase_cat-core"/>
</dbReference>
<dbReference type="InterPro" id="IPR041588">
    <property type="entry name" value="Integrase_H2C2"/>
</dbReference>
<dbReference type="GO" id="GO:0003964">
    <property type="term" value="F:RNA-directed DNA polymerase activity"/>
    <property type="evidence" value="ECO:0007669"/>
    <property type="project" value="UniProtKB-KW"/>
</dbReference>
<dbReference type="InterPro" id="IPR036397">
    <property type="entry name" value="RNaseH_sf"/>
</dbReference>
<keyword evidence="3" id="KW-0808">Transferase</keyword>
<keyword evidence="8" id="KW-0255">Endonuclease</keyword>